<gene>
    <name evidence="2" type="ordered locus">Bacsa_2368</name>
</gene>
<dbReference type="Proteomes" id="UP000007486">
    <property type="component" value="Chromosome"/>
</dbReference>
<organism evidence="2 3">
    <name type="scientific">Phocaeicola salanitronis (strain DSM 18170 / JCM 13657 / CCUG 60908 / BL78)</name>
    <name type="common">Bacteroides salanitronis</name>
    <dbReference type="NCBI Taxonomy" id="667015"/>
    <lineage>
        <taxon>Bacteria</taxon>
        <taxon>Pseudomonadati</taxon>
        <taxon>Bacteroidota</taxon>
        <taxon>Bacteroidia</taxon>
        <taxon>Bacteroidales</taxon>
        <taxon>Bacteroidaceae</taxon>
        <taxon>Phocaeicola</taxon>
    </lineage>
</organism>
<reference evidence="2 3" key="1">
    <citation type="journal article" date="2011" name="Stand. Genomic Sci.">
        <title>Complete genome sequence of Bacteroides salanitronis type strain (BL78).</title>
        <authorList>
            <person name="Gronow S."/>
            <person name="Held B."/>
            <person name="Lucas S."/>
            <person name="Lapidus A."/>
            <person name="Del Rio T.G."/>
            <person name="Nolan M."/>
            <person name="Tice H."/>
            <person name="Deshpande S."/>
            <person name="Cheng J.F."/>
            <person name="Pitluck S."/>
            <person name="Liolios K."/>
            <person name="Pagani I."/>
            <person name="Ivanova N."/>
            <person name="Mavromatis K."/>
            <person name="Pati A."/>
            <person name="Tapia R."/>
            <person name="Han C."/>
            <person name="Goodwin L."/>
            <person name="Chen A."/>
            <person name="Palaniappan K."/>
            <person name="Land M."/>
            <person name="Hauser L."/>
            <person name="Chang Y.J."/>
            <person name="Jeffries C.D."/>
            <person name="Brambilla E.M."/>
            <person name="Rohde M."/>
            <person name="Goker M."/>
            <person name="Detter J.C."/>
            <person name="Woyke T."/>
            <person name="Bristow J."/>
            <person name="Markowitz V."/>
            <person name="Hugenholtz P."/>
            <person name="Kyrpides N.C."/>
            <person name="Klenk H.P."/>
            <person name="Eisen J.A."/>
        </authorList>
    </citation>
    <scope>NUCLEOTIDE SEQUENCE [LARGE SCALE GENOMIC DNA]</scope>
    <source>
        <strain evidence="2 3">DSM 18170</strain>
    </source>
</reference>
<name>F0R789_PHOSB</name>
<accession>F0R789</accession>
<dbReference type="OrthoDB" id="1099207at2"/>
<keyword evidence="1" id="KW-0732">Signal</keyword>
<dbReference type="AlphaFoldDB" id="F0R789"/>
<dbReference type="HOGENOM" id="CLU_012429_0_0_10"/>
<dbReference type="RefSeq" id="WP_013618343.1">
    <property type="nucleotide sequence ID" value="NC_015164.1"/>
</dbReference>
<proteinExistence type="predicted"/>
<evidence type="ECO:0000256" key="1">
    <source>
        <dbReference type="SAM" id="SignalP"/>
    </source>
</evidence>
<dbReference type="EMBL" id="CP002530">
    <property type="protein sequence ID" value="ADY36916.1"/>
    <property type="molecule type" value="Genomic_DNA"/>
</dbReference>
<feature type="chain" id="PRO_5003257489" description="DUF4988 domain-containing protein" evidence="1">
    <location>
        <begin position="20"/>
        <end position="992"/>
    </location>
</feature>
<evidence type="ECO:0000313" key="2">
    <source>
        <dbReference type="EMBL" id="ADY36916.1"/>
    </source>
</evidence>
<evidence type="ECO:0008006" key="4">
    <source>
        <dbReference type="Google" id="ProtNLM"/>
    </source>
</evidence>
<dbReference type="STRING" id="667015.Bacsa_2368"/>
<evidence type="ECO:0000313" key="3">
    <source>
        <dbReference type="Proteomes" id="UP000007486"/>
    </source>
</evidence>
<protein>
    <recommendedName>
        <fullName evidence="4">DUF4988 domain-containing protein</fullName>
    </recommendedName>
</protein>
<dbReference type="PROSITE" id="PS51257">
    <property type="entry name" value="PROKAR_LIPOPROTEIN"/>
    <property type="match status" value="1"/>
</dbReference>
<dbReference type="eggNOG" id="COG1256">
    <property type="taxonomic scope" value="Bacteria"/>
</dbReference>
<dbReference type="KEGG" id="bsa:Bacsa_2368"/>
<sequence>MRKKYLSALLFGALLFASAGTFTSCKDYDDDINGLRTEITDLKSAITELQNAVQKGKYVTAVSGNGNVITFTFSDGSTTPITVETESGEASQTVTIGEDGEVIINGEGTGYYTTKTPTEAEVEVGLVKKGANGTWEVLGEDGEYTDTKIPVSGVTVSGSEAEGYTFTIVNANGESQTVKLPSAASAITELTLGDKLKQNGTLFSSAIEKKFEYNNAAITIDANDFLISHEKFTFTPTNSVKDEIKSASDWMGNKTIPANGSYIYSSPTSVDLRIDPVDVPAENIQFYLTNTKNENLNPVVLNAVGDPNGDGPMDANQANGRATVAGNGLWVLSMANQTVAGNQNEATWKAVTDAGSAVFAVNANNAFRSKYELNVKAIDPQDLTDLYIKGESEDDDKTFDFKIEEAQVTVDGVTGPYKSDYEWLPTLTGKDDQNITFKTNKAYKVEAVEASALYDMYLTADKSDCDVYGLSFDQDKHTFTIGKNPDVSSIPAEFDLMIYTVSNKGEVKKTVVTIVLNSEISAAAEYSLIDHNVNYADPTDNLFYIDLATMKTALGDNLNQWMQNVDLAANAITYEFFTDEDCKKAVSSTSLFGANNVFKADIVAKNTKDAGATADRNNANYIRILVDNDDVKTYNDNASNTNKLQLDKTYYVKVSFQATAANGAGKLNSIVVPVEFHAPALADLFTVKQGYVEDNVINAYFYKAAGVTIDEGNGVKTPYTDDYTSVDLTFFFSQYVSDAQVVINNDEVIVDNKRARDLFYFKTNNIDIDGNGTEEAYAATFGEKGKDYITALDFTLDNNNNSTGIDKNGQPANGYGKAFTLDVTKDNFEGWKYTQDGDNEYSFQMRLLSPIYEGEVRPVEGNTITINGNDFVKGAHITNEDIMGYDYNDNDYSVVPDATEGVNGNEPNATWYENPQIESVIPSVDKDGYMNTAEAVKATMVEDEYVPGYFLIRGNAVSNTVTVDMPVTVTDAWGYKLNDSVSVTIVRNTTGE</sequence>
<feature type="signal peptide" evidence="1">
    <location>
        <begin position="1"/>
        <end position="19"/>
    </location>
</feature>
<keyword evidence="3" id="KW-1185">Reference proteome</keyword>